<dbReference type="InterPro" id="IPR050708">
    <property type="entry name" value="T6SS_VgrG/RHS"/>
</dbReference>
<feature type="region of interest" description="Disordered" evidence="1">
    <location>
        <begin position="204"/>
        <end position="248"/>
    </location>
</feature>
<dbReference type="PANTHER" id="PTHR32305:SF15">
    <property type="entry name" value="PROTEIN RHSA-RELATED"/>
    <property type="match status" value="1"/>
</dbReference>
<proteinExistence type="predicted"/>
<protein>
    <recommendedName>
        <fullName evidence="4">RHS repeat-associated core domain-containing protein</fullName>
    </recommendedName>
</protein>
<organism evidence="2 3">
    <name type="scientific">Ferrimonas sediminicola</name>
    <dbReference type="NCBI Taxonomy" id="2569538"/>
    <lineage>
        <taxon>Bacteria</taxon>
        <taxon>Pseudomonadati</taxon>
        <taxon>Pseudomonadota</taxon>
        <taxon>Gammaproteobacteria</taxon>
        <taxon>Alteromonadales</taxon>
        <taxon>Ferrimonadaceae</taxon>
        <taxon>Ferrimonas</taxon>
    </lineage>
</organism>
<dbReference type="SUPFAM" id="SSF53474">
    <property type="entry name" value="alpha/beta-Hydrolases"/>
    <property type="match status" value="1"/>
</dbReference>
<dbReference type="InterPro" id="IPR029058">
    <property type="entry name" value="AB_hydrolase_fold"/>
</dbReference>
<dbReference type="EMBL" id="SWCI01000001">
    <property type="protein sequence ID" value="TKB50977.1"/>
    <property type="molecule type" value="Genomic_DNA"/>
</dbReference>
<comment type="caution">
    <text evidence="2">The sequence shown here is derived from an EMBL/GenBank/DDBJ whole genome shotgun (WGS) entry which is preliminary data.</text>
</comment>
<dbReference type="OrthoDB" id="9815903at2"/>
<gene>
    <name evidence="2" type="ORF">FCL40_00010</name>
</gene>
<evidence type="ECO:0000313" key="3">
    <source>
        <dbReference type="Proteomes" id="UP000305674"/>
    </source>
</evidence>
<dbReference type="Proteomes" id="UP000305674">
    <property type="component" value="Unassembled WGS sequence"/>
</dbReference>
<dbReference type="AlphaFoldDB" id="A0A4U1BK66"/>
<keyword evidence="3" id="KW-1185">Reference proteome</keyword>
<dbReference type="NCBIfam" id="TIGR03696">
    <property type="entry name" value="Rhs_assc_core"/>
    <property type="match status" value="1"/>
</dbReference>
<dbReference type="PANTHER" id="PTHR32305">
    <property type="match status" value="1"/>
</dbReference>
<name>A0A4U1BK66_9GAMM</name>
<dbReference type="Gene3D" id="2.180.10.10">
    <property type="entry name" value="RHS repeat-associated core"/>
    <property type="match status" value="1"/>
</dbReference>
<dbReference type="Pfam" id="PF26363">
    <property type="entry name" value="Phospholipase-like"/>
    <property type="match status" value="1"/>
</dbReference>
<reference evidence="2 3" key="1">
    <citation type="submission" date="2019-04" db="EMBL/GenBank/DDBJ databases">
        <authorList>
            <person name="Hwang J.C."/>
        </authorList>
    </citation>
    <scope>NUCLEOTIDE SEQUENCE [LARGE SCALE GENOMIC DNA]</scope>
    <source>
        <strain evidence="2 3">IMCC35001</strain>
    </source>
</reference>
<sequence>MFLTNRVSRKIGAIHTTTYYVDKLFESDSDGSWRVFIDDVAVVSYTPDRKHQILYTLRDRLGSGTTLADHNGGVVSRRYFDPFGRTASMGADHHNDLLGANVSLSKFMDLEGTNNYRRGFTDHEHLNEQQLIHMNGRIYDYNLGRFLSVDPVILDPSSTQAINPYSYIMNNPMAGTDPTGYCPTASRAGGGGGMQCVSILYDKGEDKGASGSKPEAEQSEPPPVNGAQAQQSTKVKGSSTKSDDATSGIGGALISKHVYGEGGELPDGVSQVSPEQLKKLKLDGLAFSDSDSGFQSALYYDSNNKSYIYAFAGTNGDGDMAENFAQGAGRFATQYDLALSNTKAIRSAVGGGLSLSGHSLGGGLASMAAALTGLSANTYNAAGVHMSTLARYSGGMANAVRLAGSANVNAYNVVGDGLTSLQRYSSFAPALPSALGRNISLTPRGLDAVIGMTPLYGGYHLHKMDTVINSLR</sequence>
<dbReference type="Gene3D" id="3.40.50.1820">
    <property type="entry name" value="alpha/beta hydrolase"/>
    <property type="match status" value="1"/>
</dbReference>
<accession>A0A4U1BK66</accession>
<evidence type="ECO:0008006" key="4">
    <source>
        <dbReference type="Google" id="ProtNLM"/>
    </source>
</evidence>
<feature type="compositionally biased region" description="Polar residues" evidence="1">
    <location>
        <begin position="227"/>
        <end position="240"/>
    </location>
</feature>
<evidence type="ECO:0000313" key="2">
    <source>
        <dbReference type="EMBL" id="TKB50977.1"/>
    </source>
</evidence>
<dbReference type="InterPro" id="IPR022385">
    <property type="entry name" value="Rhs_assc_core"/>
</dbReference>
<evidence type="ECO:0000256" key="1">
    <source>
        <dbReference type="SAM" id="MobiDB-lite"/>
    </source>
</evidence>